<accession>A0A7W9P864</accession>
<dbReference type="AlphaFoldDB" id="A0A7W9P864"/>
<feature type="region of interest" description="Disordered" evidence="1">
    <location>
        <begin position="136"/>
        <end position="155"/>
    </location>
</feature>
<evidence type="ECO:0000313" key="3">
    <source>
        <dbReference type="Proteomes" id="UP000540412"/>
    </source>
</evidence>
<evidence type="ECO:0000313" key="2">
    <source>
        <dbReference type="EMBL" id="MBB5911271.1"/>
    </source>
</evidence>
<reference evidence="2 3" key="1">
    <citation type="submission" date="2020-08" db="EMBL/GenBank/DDBJ databases">
        <title>Sequencing the genomes of 1000 actinobacteria strains.</title>
        <authorList>
            <person name="Klenk H.-P."/>
        </authorList>
    </citation>
    <scope>NUCLEOTIDE SEQUENCE [LARGE SCALE GENOMIC DNA]</scope>
    <source>
        <strain evidence="2 3">DSM 43582</strain>
    </source>
</reference>
<dbReference type="RefSeq" id="WP_040749310.1">
    <property type="nucleotide sequence ID" value="NZ_JACHIT010000001.1"/>
</dbReference>
<protein>
    <submittedName>
        <fullName evidence="2">Uncharacterized protein</fullName>
    </submittedName>
</protein>
<dbReference type="EMBL" id="JACHIT010000001">
    <property type="protein sequence ID" value="MBB5911271.1"/>
    <property type="molecule type" value="Genomic_DNA"/>
</dbReference>
<comment type="caution">
    <text evidence="2">The sequence shown here is derived from an EMBL/GenBank/DDBJ whole genome shotgun (WGS) entry which is preliminary data.</text>
</comment>
<name>A0A7W9P864_9NOCA</name>
<organism evidence="2 3">
    <name type="scientific">Nocardia transvalensis</name>
    <dbReference type="NCBI Taxonomy" id="37333"/>
    <lineage>
        <taxon>Bacteria</taxon>
        <taxon>Bacillati</taxon>
        <taxon>Actinomycetota</taxon>
        <taxon>Actinomycetes</taxon>
        <taxon>Mycobacteriales</taxon>
        <taxon>Nocardiaceae</taxon>
        <taxon>Nocardia</taxon>
    </lineage>
</organism>
<proteinExistence type="predicted"/>
<gene>
    <name evidence="2" type="ORF">BJY24_000138</name>
</gene>
<evidence type="ECO:0000256" key="1">
    <source>
        <dbReference type="SAM" id="MobiDB-lite"/>
    </source>
</evidence>
<dbReference type="Proteomes" id="UP000540412">
    <property type="component" value="Unassembled WGS sequence"/>
</dbReference>
<keyword evidence="3" id="KW-1185">Reference proteome</keyword>
<sequence>MVAGAVAIGASEGARQTVKKIVTDSYDALRQWIVDRYAVATAAVEEIESDPSEELRRQLLAKKLRQAGAGEDAELQDLAQALLNQIEEHAPGAAAAVGVRLQRVEAGGDIEVIDVEVEGGSGVTAEDVSAGGSVRIQGVKVRATQEPPHPPRARR</sequence>